<dbReference type="FunFam" id="3.10.50.10:FF:000001">
    <property type="entry name" value="Chitinase 3-like 1"/>
    <property type="match status" value="1"/>
</dbReference>
<dbReference type="SMART" id="SM00636">
    <property type="entry name" value="Glyco_18"/>
    <property type="match status" value="1"/>
</dbReference>
<keyword evidence="7" id="KW-0391">Immunity</keyword>
<dbReference type="EMBL" id="JAZGQO010000014">
    <property type="protein sequence ID" value="KAK6170875.1"/>
    <property type="molecule type" value="Genomic_DNA"/>
</dbReference>
<evidence type="ECO:0000256" key="4">
    <source>
        <dbReference type="ARBA" id="ARBA00022669"/>
    </source>
</evidence>
<evidence type="ECO:0000256" key="3">
    <source>
        <dbReference type="ARBA" id="ARBA00022490"/>
    </source>
</evidence>
<keyword evidence="9 12" id="KW-0326">Glycosidase</keyword>
<dbReference type="PANTHER" id="PTHR11177:SF317">
    <property type="entry name" value="CHITINASE 12-RELATED"/>
    <property type="match status" value="1"/>
</dbReference>
<sequence length="475" mass="51993">MHASLLASGSQYKVVCYHSNWSRYRPYPGTFTEANIDPFLCTHLIYAFGVFDDNGNITPHELDWEFPRYVAFNEVKLQNPNLRTLLAIGGWNFGSIAFSNMASDPVKRKNFVDTSISLLREYNFDGLDMDWEYPVQRGGVAEDKVNFVTLCKELFTAYTAEAASSGKTRLLLTAAVPASRANIQAGYDVPELNKYLDFFNLMTYDFHGGWDSTTGHNSPLYASPYDTGDYAHFNMNDTAAYWHEVGVPKTKVIVGLATYGRSFTLSSTSSFGVNAPATTGPSGTQTREDGFMSYYEICNEMQNGGSVIFDETMQVPYYVNGNVWVGYDDENSLTIKANMIADNQYGGMMVWAIALDDFNHICPSSSRTFPLIKAASEVLNPTGAAPPVDPVVTGNPTVASATTTTTTTTVAPAADSSNTGFCANRADGFYANPTSCASFYNCHDGQTYLTNCAAGTLYDENKSVCDLESTVTCSI</sequence>
<dbReference type="GO" id="GO:0004568">
    <property type="term" value="F:chitinase activity"/>
    <property type="evidence" value="ECO:0007669"/>
    <property type="project" value="TreeGrafter"/>
</dbReference>
<feature type="domain" description="GH18" evidence="14">
    <location>
        <begin position="12"/>
        <end position="382"/>
    </location>
</feature>
<name>A0AAN8J6K0_PATCE</name>
<proteinExistence type="inferred from homology"/>
<evidence type="ECO:0000256" key="6">
    <source>
        <dbReference type="ARBA" id="ARBA00022801"/>
    </source>
</evidence>
<reference evidence="15 16" key="1">
    <citation type="submission" date="2024-01" db="EMBL/GenBank/DDBJ databases">
        <title>The genome of the rayed Mediterranean limpet Patella caerulea (Linnaeus, 1758).</title>
        <authorList>
            <person name="Anh-Thu Weber A."/>
            <person name="Halstead-Nussloch G."/>
        </authorList>
    </citation>
    <scope>NUCLEOTIDE SEQUENCE [LARGE SCALE GENOMIC DNA]</scope>
    <source>
        <strain evidence="15">AATW-2023a</strain>
        <tissue evidence="15">Whole specimen</tissue>
    </source>
</reference>
<comment type="subcellular location">
    <subcellularLocation>
        <location evidence="1">Cytoplasm</location>
    </subcellularLocation>
</comment>
<dbReference type="SUPFAM" id="SSF51445">
    <property type="entry name" value="(Trans)glycosidases"/>
    <property type="match status" value="1"/>
</dbReference>
<dbReference type="GO" id="GO:0006032">
    <property type="term" value="P:chitin catabolic process"/>
    <property type="evidence" value="ECO:0007669"/>
    <property type="project" value="TreeGrafter"/>
</dbReference>
<dbReference type="GO" id="GO:0005975">
    <property type="term" value="P:carbohydrate metabolic process"/>
    <property type="evidence" value="ECO:0007669"/>
    <property type="project" value="InterPro"/>
</dbReference>
<evidence type="ECO:0000259" key="13">
    <source>
        <dbReference type="PROSITE" id="PS50940"/>
    </source>
</evidence>
<dbReference type="Gene3D" id="2.170.140.10">
    <property type="entry name" value="Chitin binding domain"/>
    <property type="match status" value="1"/>
</dbReference>
<dbReference type="Pfam" id="PF01607">
    <property type="entry name" value="CBM_14"/>
    <property type="match status" value="1"/>
</dbReference>
<dbReference type="Proteomes" id="UP001347796">
    <property type="component" value="Unassembled WGS sequence"/>
</dbReference>
<dbReference type="InterPro" id="IPR002557">
    <property type="entry name" value="Chitin-bd_dom"/>
</dbReference>
<dbReference type="SUPFAM" id="SSF54556">
    <property type="entry name" value="Chitinase insertion domain"/>
    <property type="match status" value="1"/>
</dbReference>
<dbReference type="GO" id="GO:0005576">
    <property type="term" value="C:extracellular region"/>
    <property type="evidence" value="ECO:0007669"/>
    <property type="project" value="InterPro"/>
</dbReference>
<organism evidence="15 16">
    <name type="scientific">Patella caerulea</name>
    <name type="common">Rayed Mediterranean limpet</name>
    <dbReference type="NCBI Taxonomy" id="87958"/>
    <lineage>
        <taxon>Eukaryota</taxon>
        <taxon>Metazoa</taxon>
        <taxon>Spiralia</taxon>
        <taxon>Lophotrochozoa</taxon>
        <taxon>Mollusca</taxon>
        <taxon>Gastropoda</taxon>
        <taxon>Patellogastropoda</taxon>
        <taxon>Patelloidea</taxon>
        <taxon>Patellidae</taxon>
        <taxon>Patella</taxon>
    </lineage>
</organism>
<dbReference type="Gene3D" id="3.20.20.80">
    <property type="entry name" value="Glycosidases"/>
    <property type="match status" value="1"/>
</dbReference>
<dbReference type="GO" id="GO:0002376">
    <property type="term" value="P:immune system process"/>
    <property type="evidence" value="ECO:0007669"/>
    <property type="project" value="UniProtKB-KW"/>
</dbReference>
<dbReference type="InterPro" id="IPR001579">
    <property type="entry name" value="Glyco_hydro_18_chit_AS"/>
</dbReference>
<keyword evidence="6 12" id="KW-0378">Hydrolase</keyword>
<evidence type="ECO:0000256" key="2">
    <source>
        <dbReference type="ARBA" id="ARBA00009121"/>
    </source>
</evidence>
<keyword evidence="4" id="KW-0147">Chitin-binding</keyword>
<keyword evidence="5" id="KW-0732">Signal</keyword>
<keyword evidence="8" id="KW-1015">Disulfide bond</keyword>
<dbReference type="InterPro" id="IPR017853">
    <property type="entry name" value="GH"/>
</dbReference>
<dbReference type="InterPro" id="IPR011583">
    <property type="entry name" value="Chitinase_II/V-like_cat"/>
</dbReference>
<keyword evidence="16" id="KW-1185">Reference proteome</keyword>
<evidence type="ECO:0000256" key="11">
    <source>
        <dbReference type="ARBA" id="ARBA00072739"/>
    </source>
</evidence>
<dbReference type="InterPro" id="IPR001223">
    <property type="entry name" value="Glyco_hydro18_cat"/>
</dbReference>
<dbReference type="FunFam" id="2.170.140.10:FF:000001">
    <property type="entry name" value="Acidic mammalian chitinase"/>
    <property type="match status" value="1"/>
</dbReference>
<comment type="caution">
    <text evidence="15">The sequence shown here is derived from an EMBL/GenBank/DDBJ whole genome shotgun (WGS) entry which is preliminary data.</text>
</comment>
<dbReference type="FunFam" id="3.20.20.80:FF:000007">
    <property type="entry name" value="Acidic mammalian chitinase"/>
    <property type="match status" value="1"/>
</dbReference>
<dbReference type="CDD" id="cd02872">
    <property type="entry name" value="GH18_chitolectin_chitotriosidase"/>
    <property type="match status" value="1"/>
</dbReference>
<dbReference type="InterPro" id="IPR050314">
    <property type="entry name" value="Glycosyl_Hydrlase_18"/>
</dbReference>
<protein>
    <recommendedName>
        <fullName evidence="11">Acidic mammalian chitinase</fullName>
    </recommendedName>
</protein>
<dbReference type="PROSITE" id="PS50940">
    <property type="entry name" value="CHIT_BIND_II"/>
    <property type="match status" value="1"/>
</dbReference>
<evidence type="ECO:0000256" key="7">
    <source>
        <dbReference type="ARBA" id="ARBA00022859"/>
    </source>
</evidence>
<evidence type="ECO:0000313" key="15">
    <source>
        <dbReference type="EMBL" id="KAK6170875.1"/>
    </source>
</evidence>
<dbReference type="SMART" id="SM00494">
    <property type="entry name" value="ChtBD2"/>
    <property type="match status" value="1"/>
</dbReference>
<dbReference type="PROSITE" id="PS01095">
    <property type="entry name" value="GH18_1"/>
    <property type="match status" value="1"/>
</dbReference>
<evidence type="ECO:0000256" key="8">
    <source>
        <dbReference type="ARBA" id="ARBA00023157"/>
    </source>
</evidence>
<evidence type="ECO:0000256" key="9">
    <source>
        <dbReference type="ARBA" id="ARBA00023295"/>
    </source>
</evidence>
<evidence type="ECO:0000259" key="14">
    <source>
        <dbReference type="PROSITE" id="PS51910"/>
    </source>
</evidence>
<dbReference type="InterPro" id="IPR029070">
    <property type="entry name" value="Chitinase_insertion_sf"/>
</dbReference>
<comment type="subunit">
    <text evidence="10">Interacts with EGFR.</text>
</comment>
<gene>
    <name evidence="15" type="ORF">SNE40_019166</name>
</gene>
<evidence type="ECO:0000256" key="12">
    <source>
        <dbReference type="RuleBase" id="RU000489"/>
    </source>
</evidence>
<keyword evidence="3" id="KW-0963">Cytoplasm</keyword>
<evidence type="ECO:0000256" key="10">
    <source>
        <dbReference type="ARBA" id="ARBA00062006"/>
    </source>
</evidence>
<dbReference type="GO" id="GO:0005737">
    <property type="term" value="C:cytoplasm"/>
    <property type="evidence" value="ECO:0007669"/>
    <property type="project" value="UniProtKB-SubCell"/>
</dbReference>
<dbReference type="AlphaFoldDB" id="A0AAN8J6K0"/>
<evidence type="ECO:0000256" key="1">
    <source>
        <dbReference type="ARBA" id="ARBA00004496"/>
    </source>
</evidence>
<accession>A0AAN8J6K0</accession>
<dbReference type="SUPFAM" id="SSF57625">
    <property type="entry name" value="Invertebrate chitin-binding proteins"/>
    <property type="match status" value="1"/>
</dbReference>
<feature type="domain" description="Chitin-binding type-2" evidence="13">
    <location>
        <begin position="419"/>
        <end position="475"/>
    </location>
</feature>
<dbReference type="GO" id="GO:0008061">
    <property type="term" value="F:chitin binding"/>
    <property type="evidence" value="ECO:0007669"/>
    <property type="project" value="UniProtKB-KW"/>
</dbReference>
<evidence type="ECO:0000256" key="5">
    <source>
        <dbReference type="ARBA" id="ARBA00022729"/>
    </source>
</evidence>
<dbReference type="PANTHER" id="PTHR11177">
    <property type="entry name" value="CHITINASE"/>
    <property type="match status" value="1"/>
</dbReference>
<dbReference type="Gene3D" id="3.10.50.10">
    <property type="match status" value="1"/>
</dbReference>
<dbReference type="Pfam" id="PF00704">
    <property type="entry name" value="Glyco_hydro_18"/>
    <property type="match status" value="1"/>
</dbReference>
<dbReference type="InterPro" id="IPR036508">
    <property type="entry name" value="Chitin-bd_dom_sf"/>
</dbReference>
<evidence type="ECO:0000313" key="16">
    <source>
        <dbReference type="Proteomes" id="UP001347796"/>
    </source>
</evidence>
<dbReference type="PROSITE" id="PS51910">
    <property type="entry name" value="GH18_2"/>
    <property type="match status" value="1"/>
</dbReference>
<comment type="similarity">
    <text evidence="2">Belongs to the glycosyl hydrolase 18 family. Chitinase class II subfamily.</text>
</comment>